<comment type="catalytic activity">
    <reaction evidence="1 6">
        <text>[protein]-peptidylproline (omega=180) = [protein]-peptidylproline (omega=0)</text>
        <dbReference type="Rhea" id="RHEA:16237"/>
        <dbReference type="Rhea" id="RHEA-COMP:10747"/>
        <dbReference type="Rhea" id="RHEA-COMP:10748"/>
        <dbReference type="ChEBI" id="CHEBI:83833"/>
        <dbReference type="ChEBI" id="CHEBI:83834"/>
        <dbReference type="EC" id="5.2.1.8"/>
    </reaction>
</comment>
<evidence type="ECO:0000256" key="1">
    <source>
        <dbReference type="ARBA" id="ARBA00000971"/>
    </source>
</evidence>
<dbReference type="SUPFAM" id="SSF56436">
    <property type="entry name" value="C-type lectin-like"/>
    <property type="match status" value="1"/>
</dbReference>
<gene>
    <name evidence="9" type="ORF">ABS768_13510</name>
</gene>
<dbReference type="Proteomes" id="UP001629059">
    <property type="component" value="Unassembled WGS sequence"/>
</dbReference>
<dbReference type="InterPro" id="IPR046357">
    <property type="entry name" value="PPIase_dom_sf"/>
</dbReference>
<evidence type="ECO:0000256" key="4">
    <source>
        <dbReference type="ARBA" id="ARBA00023110"/>
    </source>
</evidence>
<evidence type="ECO:0000313" key="10">
    <source>
        <dbReference type="Proteomes" id="UP001629059"/>
    </source>
</evidence>
<keyword evidence="5 6" id="KW-0413">Isomerase</keyword>
<evidence type="ECO:0000256" key="3">
    <source>
        <dbReference type="ARBA" id="ARBA00013194"/>
    </source>
</evidence>
<dbReference type="RefSeq" id="WP_408075483.1">
    <property type="nucleotide sequence ID" value="NZ_JBELQB010000010.1"/>
</dbReference>
<evidence type="ECO:0000256" key="6">
    <source>
        <dbReference type="PROSITE-ProRule" id="PRU00277"/>
    </source>
</evidence>
<feature type="chain" id="PRO_5045734828" description="peptidylprolyl isomerase" evidence="7">
    <location>
        <begin position="22"/>
        <end position="547"/>
    </location>
</feature>
<keyword evidence="7" id="KW-0732">Signal</keyword>
<organism evidence="9 10">
    <name type="scientific">Flavobacterium rhizophilum</name>
    <dbReference type="NCBI Taxonomy" id="3163296"/>
    <lineage>
        <taxon>Bacteria</taxon>
        <taxon>Pseudomonadati</taxon>
        <taxon>Bacteroidota</taxon>
        <taxon>Flavobacteriia</taxon>
        <taxon>Flavobacteriales</taxon>
        <taxon>Flavobacteriaceae</taxon>
        <taxon>Flavobacterium</taxon>
    </lineage>
</organism>
<keyword evidence="10" id="KW-1185">Reference proteome</keyword>
<dbReference type="Pfam" id="PF03781">
    <property type="entry name" value="FGE-sulfatase"/>
    <property type="match status" value="1"/>
</dbReference>
<feature type="domain" description="PPIase FKBP-type" evidence="8">
    <location>
        <begin position="459"/>
        <end position="546"/>
    </location>
</feature>
<dbReference type="Gene3D" id="3.90.1580.10">
    <property type="entry name" value="paralog of FGE (formylglycine-generating enzyme)"/>
    <property type="match status" value="1"/>
</dbReference>
<dbReference type="GO" id="GO:0003755">
    <property type="term" value="F:peptidyl-prolyl cis-trans isomerase activity"/>
    <property type="evidence" value="ECO:0007669"/>
    <property type="project" value="UniProtKB-EC"/>
</dbReference>
<dbReference type="InterPro" id="IPR016187">
    <property type="entry name" value="CTDL_fold"/>
</dbReference>
<evidence type="ECO:0000256" key="2">
    <source>
        <dbReference type="ARBA" id="ARBA00006577"/>
    </source>
</evidence>
<dbReference type="EMBL" id="JBELQB010000010">
    <property type="protein sequence ID" value="MFL9838526.1"/>
    <property type="molecule type" value="Genomic_DNA"/>
</dbReference>
<dbReference type="InterPro" id="IPR005532">
    <property type="entry name" value="SUMF_dom"/>
</dbReference>
<dbReference type="PANTHER" id="PTHR43811:SF19">
    <property type="entry name" value="39 KDA FK506-BINDING NUCLEAR PROTEIN"/>
    <property type="match status" value="1"/>
</dbReference>
<dbReference type="InterPro" id="IPR042095">
    <property type="entry name" value="SUMF_sf"/>
</dbReference>
<dbReference type="Pfam" id="PF00254">
    <property type="entry name" value="FKBP_C"/>
    <property type="match status" value="1"/>
</dbReference>
<feature type="signal peptide" evidence="7">
    <location>
        <begin position="1"/>
        <end position="21"/>
    </location>
</feature>
<proteinExistence type="inferred from homology"/>
<protein>
    <recommendedName>
        <fullName evidence="3 6">peptidylprolyl isomerase</fullName>
        <ecNumber evidence="3 6">5.2.1.8</ecNumber>
    </recommendedName>
</protein>
<dbReference type="InterPro" id="IPR001179">
    <property type="entry name" value="PPIase_FKBP_dom"/>
</dbReference>
<comment type="similarity">
    <text evidence="2">Belongs to the FKBP-type PPIase family.</text>
</comment>
<evidence type="ECO:0000313" key="9">
    <source>
        <dbReference type="EMBL" id="MFL9838526.1"/>
    </source>
</evidence>
<evidence type="ECO:0000256" key="5">
    <source>
        <dbReference type="ARBA" id="ARBA00023235"/>
    </source>
</evidence>
<dbReference type="EC" id="5.2.1.8" evidence="3 6"/>
<dbReference type="PANTHER" id="PTHR43811">
    <property type="entry name" value="FKBP-TYPE PEPTIDYL-PROLYL CIS-TRANS ISOMERASE FKPA"/>
    <property type="match status" value="1"/>
</dbReference>
<accession>A0ABW8YE75</accession>
<name>A0ABW8YE75_9FLAO</name>
<reference evidence="9 10" key="1">
    <citation type="submission" date="2024-06" db="EMBL/GenBank/DDBJ databases">
        <authorList>
            <person name="Kaempfer P."/>
            <person name="Viver T."/>
        </authorList>
    </citation>
    <scope>NUCLEOTIDE SEQUENCE [LARGE SCALE GENOMIC DNA]</scope>
    <source>
        <strain evidence="9 10">ST-75</strain>
    </source>
</reference>
<dbReference type="SUPFAM" id="SSF54534">
    <property type="entry name" value="FKBP-like"/>
    <property type="match status" value="1"/>
</dbReference>
<dbReference type="PROSITE" id="PS50059">
    <property type="entry name" value="FKBP_PPIASE"/>
    <property type="match status" value="1"/>
</dbReference>
<comment type="caution">
    <text evidence="9">The sequence shown here is derived from an EMBL/GenBank/DDBJ whole genome shotgun (WGS) entry which is preliminary data.</text>
</comment>
<keyword evidence="4 6" id="KW-0697">Rotamase</keyword>
<sequence>MNKIFIIICLLCAFCTTSVKGQNTLAKLEYEEAEKCYLKGDYANAVTKLQVLEDKGFKNPKVLHLRIIARSCFVLGISRLDYILSGFLMLEKLNNECDFYLNNYDIEGLEDKYKEVYFIKKELSKFPQTQAAWDARVAEIKAAEKSKKDKIIKEFLNSFVLVEKGSFYKNAKSYGLVYRKNGYKDTTNYRPVKTTVANSFYISKATITNELYWALYQTPVFSYVTVSPEYRNRSDKDAMYEHPVLGILTKNMELAYPNDLYVTYPKMKAFIEKINAVTGKSFRLPSDDEWEYAMRGGQKQRLVETKYVIGGNKRKGFKYRYVYTYKNRTQFAEPNELGMIFYKLSSPGDSGVSQSEMVADKVYNGYPPSSQSIIGRGMAHGRTYLIEELWRYTPKEGGYNPDKDSKKFRLVMDVDTGSIFGDNSGAESMPDSNGYIHTKTGLKYKVTKKVNIGNTVKDESTYAIHYTCKLSDGKVIDDSYSSGDPPLFTITKGSLIPGFYEGVKLLKPGEKGTFVIPPDLAYGTKGKGIIPPDETLVFEIEVLYLVK</sequence>
<evidence type="ECO:0000259" key="8">
    <source>
        <dbReference type="PROSITE" id="PS50059"/>
    </source>
</evidence>
<dbReference type="Gene3D" id="3.10.50.40">
    <property type="match status" value="1"/>
</dbReference>
<evidence type="ECO:0000256" key="7">
    <source>
        <dbReference type="SAM" id="SignalP"/>
    </source>
</evidence>